<protein>
    <recommendedName>
        <fullName evidence="4">DUF4148 domain-containing protein</fullName>
    </recommendedName>
</protein>
<dbReference type="Proteomes" id="UP000585721">
    <property type="component" value="Unassembled WGS sequence"/>
</dbReference>
<dbReference type="EMBL" id="JACHGR010000002">
    <property type="protein sequence ID" value="MBB6054987.1"/>
    <property type="molecule type" value="Genomic_DNA"/>
</dbReference>
<evidence type="ECO:0000313" key="2">
    <source>
        <dbReference type="EMBL" id="MBB6054987.1"/>
    </source>
</evidence>
<feature type="signal peptide" evidence="1">
    <location>
        <begin position="1"/>
        <end position="23"/>
    </location>
</feature>
<evidence type="ECO:0000256" key="1">
    <source>
        <dbReference type="SAM" id="SignalP"/>
    </source>
</evidence>
<accession>A0A841GBJ7</accession>
<keyword evidence="1" id="KW-0732">Signal</keyword>
<keyword evidence="3" id="KW-1185">Reference proteome</keyword>
<organism evidence="2 3">
    <name type="scientific">Tolumonas osonensis</name>
    <dbReference type="NCBI Taxonomy" id="675874"/>
    <lineage>
        <taxon>Bacteria</taxon>
        <taxon>Pseudomonadati</taxon>
        <taxon>Pseudomonadota</taxon>
        <taxon>Gammaproteobacteria</taxon>
        <taxon>Aeromonadales</taxon>
        <taxon>Aeromonadaceae</taxon>
        <taxon>Tolumonas</taxon>
    </lineage>
</organism>
<feature type="chain" id="PRO_5032847515" description="DUF4148 domain-containing protein" evidence="1">
    <location>
        <begin position="24"/>
        <end position="121"/>
    </location>
</feature>
<gene>
    <name evidence="2" type="ORF">HNR75_000859</name>
</gene>
<evidence type="ECO:0000313" key="3">
    <source>
        <dbReference type="Proteomes" id="UP000585721"/>
    </source>
</evidence>
<reference evidence="2 3" key="1">
    <citation type="submission" date="2020-08" db="EMBL/GenBank/DDBJ databases">
        <title>Genomic Encyclopedia of Type Strains, Phase IV (KMG-IV): sequencing the most valuable type-strain genomes for metagenomic binning, comparative biology and taxonomic classification.</title>
        <authorList>
            <person name="Goeker M."/>
        </authorList>
    </citation>
    <scope>NUCLEOTIDE SEQUENCE [LARGE SCALE GENOMIC DNA]</scope>
    <source>
        <strain evidence="2 3">DSM 22975</strain>
    </source>
</reference>
<sequence length="121" mass="12676">MKNMIRNSLVALASALVLNAAQAAGGDGNGGLMARMMAKKYQPQVITDPAAQARLAKIHIADDGHQNGGLMKQMMASRYPGKVISDEKAQEQLAQVRIPAGSGNGGLMAEMQSAEKADIRG</sequence>
<dbReference type="AlphaFoldDB" id="A0A841GBJ7"/>
<evidence type="ECO:0008006" key="4">
    <source>
        <dbReference type="Google" id="ProtNLM"/>
    </source>
</evidence>
<name>A0A841GBJ7_9GAMM</name>
<dbReference type="RefSeq" id="WP_188025776.1">
    <property type="nucleotide sequence ID" value="NZ_JACHGR010000002.1"/>
</dbReference>
<comment type="caution">
    <text evidence="2">The sequence shown here is derived from an EMBL/GenBank/DDBJ whole genome shotgun (WGS) entry which is preliminary data.</text>
</comment>
<proteinExistence type="predicted"/>